<organism evidence="2 3">
    <name type="scientific">Synechococcus phage S-WAM1</name>
    <dbReference type="NCBI Taxonomy" id="1815521"/>
    <lineage>
        <taxon>Viruses</taxon>
        <taxon>Duplodnaviria</taxon>
        <taxon>Heunggongvirae</taxon>
        <taxon>Uroviricota</taxon>
        <taxon>Caudoviricetes</taxon>
        <taxon>Pantevenvirales</taxon>
        <taxon>Kyanoviridae</taxon>
        <taxon>Sokavirus</taxon>
        <taxon>Sokavirus swam1</taxon>
    </lineage>
</organism>
<feature type="compositionally biased region" description="Basic and acidic residues" evidence="1">
    <location>
        <begin position="1"/>
        <end position="24"/>
    </location>
</feature>
<keyword evidence="3" id="KW-1185">Reference proteome</keyword>
<accession>A0A1D8KSA5</accession>
<gene>
    <name evidence="2" type="ORF">P090810_073</name>
</gene>
<sequence>MGRTYKRNDLHNSKRPKSIREKRQFGSNKKYQELDDYSAPDKQQRNRQFDAQDSEDYR</sequence>
<evidence type="ECO:0000313" key="2">
    <source>
        <dbReference type="EMBL" id="AOV61546.1"/>
    </source>
</evidence>
<name>A0A1D8KSA5_9CAUD</name>
<feature type="region of interest" description="Disordered" evidence="1">
    <location>
        <begin position="1"/>
        <end position="58"/>
    </location>
</feature>
<dbReference type="RefSeq" id="YP_009325062.1">
    <property type="nucleotide sequence ID" value="NC_031944.1"/>
</dbReference>
<protein>
    <submittedName>
        <fullName evidence="2">Uncharacterized protein</fullName>
    </submittedName>
</protein>
<dbReference type="Proteomes" id="UP000204364">
    <property type="component" value="Segment"/>
</dbReference>
<feature type="compositionally biased region" description="Basic and acidic residues" evidence="1">
    <location>
        <begin position="42"/>
        <end position="58"/>
    </location>
</feature>
<evidence type="ECO:0000313" key="3">
    <source>
        <dbReference type="Proteomes" id="UP000204364"/>
    </source>
</evidence>
<dbReference type="EMBL" id="KU686210">
    <property type="protein sequence ID" value="AOV61546.1"/>
    <property type="molecule type" value="Genomic_DNA"/>
</dbReference>
<dbReference type="GeneID" id="30310026"/>
<dbReference type="KEGG" id="vg:30310026"/>
<proteinExistence type="predicted"/>
<evidence type="ECO:0000256" key="1">
    <source>
        <dbReference type="SAM" id="MobiDB-lite"/>
    </source>
</evidence>
<reference evidence="2 3" key="1">
    <citation type="journal article" date="2016" name="Virology">
        <title>The genomic content and context of auxiliary metabolic genes in marine cyanomyoviruses.</title>
        <authorList>
            <person name="Crummett L.T."/>
            <person name="Puxty R.J."/>
            <person name="Weihe C."/>
            <person name="Marston M.F."/>
            <person name="Martiny J.B."/>
        </authorList>
    </citation>
    <scope>NUCLEOTIDE SEQUENCE [LARGE SCALE GENOMIC DNA]</scope>
    <source>
        <strain evidence="2">0810PA09</strain>
    </source>
</reference>